<sequence length="486" mass="54281">MEPKKLKGKIISGIIWSSIELLISRVFAFAIKLVLAKLLFPEQYGLVGMAIVFTSFVQVFNDIGIGAALIQRKDSSLRDVHYDTAFWTGVVWAIAMYLIIFFIVAPLAAAFYNEPQIRDIVRILSLGVLCSPVNLVHKAQLSKKMNFKKLALIENTSSIVAGILAVALAFMGFGVWALVFNTLAPLVIAIPLYFKATKWQPKLQWERQAFKDVFGFGIYTTGTNFLTVLMSSIDYLLIGKLVSASALGVYTLAFMLTDTFRNQLTKMINKVMYPVYGQNQHDPGILQRMYFKVVKYNSIALYPVMTFLIVLGEPFILGFFGAKWVESVLPLKILAFSVMIHLLVNSHAVLLRGLGKPKIEMRMQFIKSTLYVPTIMLGVYWYGIVGAALAYVLNKVLEVAIAQYYLKKYLNVTLIDLFTAVSPPLVASLFAAAISFLLENSGVHYLINVIALVSSYGLIIWFMMKAELIGQVKGVLKLTKKKTVNP</sequence>
<evidence type="ECO:0000256" key="7">
    <source>
        <dbReference type="SAM" id="Phobius"/>
    </source>
</evidence>
<feature type="transmembrane region" description="Helical" evidence="7">
    <location>
        <begin position="445"/>
        <end position="464"/>
    </location>
</feature>
<feature type="transmembrane region" description="Helical" evidence="7">
    <location>
        <begin position="82"/>
        <end position="108"/>
    </location>
</feature>
<dbReference type="EMBL" id="JBHULU010000021">
    <property type="protein sequence ID" value="MFD2515177.1"/>
    <property type="molecule type" value="Genomic_DNA"/>
</dbReference>
<feature type="transmembrane region" description="Helical" evidence="7">
    <location>
        <begin position="413"/>
        <end position="438"/>
    </location>
</feature>
<dbReference type="CDD" id="cd13127">
    <property type="entry name" value="MATE_tuaB_like"/>
    <property type="match status" value="1"/>
</dbReference>
<reference evidence="9" key="1">
    <citation type="journal article" date="2019" name="Int. J. Syst. Evol. Microbiol.">
        <title>The Global Catalogue of Microorganisms (GCM) 10K type strain sequencing project: providing services to taxonomists for standard genome sequencing and annotation.</title>
        <authorList>
            <consortium name="The Broad Institute Genomics Platform"/>
            <consortium name="The Broad Institute Genome Sequencing Center for Infectious Disease"/>
            <person name="Wu L."/>
            <person name="Ma J."/>
        </authorList>
    </citation>
    <scope>NUCLEOTIDE SEQUENCE [LARGE SCALE GENOMIC DNA]</scope>
    <source>
        <strain evidence="9">KCTC 42498</strain>
    </source>
</reference>
<keyword evidence="9" id="KW-1185">Reference proteome</keyword>
<feature type="transmembrane region" description="Helical" evidence="7">
    <location>
        <begin position="21"/>
        <end position="40"/>
    </location>
</feature>
<keyword evidence="6 7" id="KW-0472">Membrane</keyword>
<comment type="subcellular location">
    <subcellularLocation>
        <location evidence="1">Cell membrane</location>
        <topology evidence="1">Multi-pass membrane protein</topology>
    </subcellularLocation>
</comment>
<organism evidence="8 9">
    <name type="scientific">Pontibacter locisalis</name>
    <dbReference type="NCBI Taxonomy" id="1719035"/>
    <lineage>
        <taxon>Bacteria</taxon>
        <taxon>Pseudomonadati</taxon>
        <taxon>Bacteroidota</taxon>
        <taxon>Cytophagia</taxon>
        <taxon>Cytophagales</taxon>
        <taxon>Hymenobacteraceae</taxon>
        <taxon>Pontibacter</taxon>
    </lineage>
</organism>
<comment type="similarity">
    <text evidence="2">Belongs to the polysaccharide synthase family.</text>
</comment>
<keyword evidence="3" id="KW-1003">Cell membrane</keyword>
<gene>
    <name evidence="8" type="ORF">ACFSRY_14990</name>
</gene>
<evidence type="ECO:0000256" key="5">
    <source>
        <dbReference type="ARBA" id="ARBA00022989"/>
    </source>
</evidence>
<feature type="transmembrane region" description="Helical" evidence="7">
    <location>
        <begin position="237"/>
        <end position="257"/>
    </location>
</feature>
<feature type="transmembrane region" description="Helical" evidence="7">
    <location>
        <begin position="149"/>
        <end position="170"/>
    </location>
</feature>
<accession>A0ABW5IQA5</accession>
<evidence type="ECO:0000256" key="6">
    <source>
        <dbReference type="ARBA" id="ARBA00023136"/>
    </source>
</evidence>
<dbReference type="PANTHER" id="PTHR30250:SF10">
    <property type="entry name" value="LIPOPOLYSACCHARIDE BIOSYNTHESIS PROTEIN WZXC"/>
    <property type="match status" value="1"/>
</dbReference>
<dbReference type="PANTHER" id="PTHR30250">
    <property type="entry name" value="PST FAMILY PREDICTED COLANIC ACID TRANSPORTER"/>
    <property type="match status" value="1"/>
</dbReference>
<evidence type="ECO:0000256" key="1">
    <source>
        <dbReference type="ARBA" id="ARBA00004651"/>
    </source>
</evidence>
<evidence type="ECO:0000313" key="8">
    <source>
        <dbReference type="EMBL" id="MFD2515177.1"/>
    </source>
</evidence>
<dbReference type="InterPro" id="IPR050833">
    <property type="entry name" value="Poly_Biosynth_Transport"/>
</dbReference>
<evidence type="ECO:0000256" key="2">
    <source>
        <dbReference type="ARBA" id="ARBA00007430"/>
    </source>
</evidence>
<dbReference type="RefSeq" id="WP_377509378.1">
    <property type="nucleotide sequence ID" value="NZ_JBHULU010000021.1"/>
</dbReference>
<feature type="transmembrane region" description="Helical" evidence="7">
    <location>
        <begin position="370"/>
        <end position="393"/>
    </location>
</feature>
<proteinExistence type="inferred from homology"/>
<dbReference type="Proteomes" id="UP001597544">
    <property type="component" value="Unassembled WGS sequence"/>
</dbReference>
<name>A0ABW5IQA5_9BACT</name>
<keyword evidence="4 7" id="KW-0812">Transmembrane</keyword>
<protein>
    <submittedName>
        <fullName evidence="8">Lipopolysaccharide biosynthesis protein</fullName>
    </submittedName>
</protein>
<dbReference type="Pfam" id="PF13440">
    <property type="entry name" value="Polysacc_synt_3"/>
    <property type="match status" value="1"/>
</dbReference>
<feature type="transmembrane region" description="Helical" evidence="7">
    <location>
        <begin position="120"/>
        <end position="137"/>
    </location>
</feature>
<feature type="transmembrane region" description="Helical" evidence="7">
    <location>
        <begin position="46"/>
        <end position="70"/>
    </location>
</feature>
<comment type="caution">
    <text evidence="8">The sequence shown here is derived from an EMBL/GenBank/DDBJ whole genome shotgun (WGS) entry which is preliminary data.</text>
</comment>
<evidence type="ECO:0000256" key="4">
    <source>
        <dbReference type="ARBA" id="ARBA00022692"/>
    </source>
</evidence>
<feature type="transmembrane region" description="Helical" evidence="7">
    <location>
        <begin position="333"/>
        <end position="350"/>
    </location>
</feature>
<evidence type="ECO:0000256" key="3">
    <source>
        <dbReference type="ARBA" id="ARBA00022475"/>
    </source>
</evidence>
<keyword evidence="5 7" id="KW-1133">Transmembrane helix</keyword>
<evidence type="ECO:0000313" key="9">
    <source>
        <dbReference type="Proteomes" id="UP001597544"/>
    </source>
</evidence>
<feature type="transmembrane region" description="Helical" evidence="7">
    <location>
        <begin position="299"/>
        <end position="321"/>
    </location>
</feature>